<dbReference type="InterPro" id="IPR057670">
    <property type="entry name" value="SH3_retrovirus"/>
</dbReference>
<dbReference type="InterPro" id="IPR012337">
    <property type="entry name" value="RNaseH-like_sf"/>
</dbReference>
<name>A0ABQ4XWN7_9ASTR</name>
<gene>
    <name evidence="5" type="ORF">Tco_0702398</name>
</gene>
<keyword evidence="2" id="KW-0175">Coiled coil</keyword>
<dbReference type="Pfam" id="PF22936">
    <property type="entry name" value="Pol_BBD"/>
    <property type="match status" value="1"/>
</dbReference>
<proteinExistence type="predicted"/>
<dbReference type="Pfam" id="PF00665">
    <property type="entry name" value="rve"/>
    <property type="match status" value="1"/>
</dbReference>
<evidence type="ECO:0000259" key="4">
    <source>
        <dbReference type="PROSITE" id="PS50994"/>
    </source>
</evidence>
<evidence type="ECO:0000313" key="6">
    <source>
        <dbReference type="Proteomes" id="UP001151760"/>
    </source>
</evidence>
<keyword evidence="6" id="KW-1185">Reference proteome</keyword>
<dbReference type="Gene3D" id="3.30.420.10">
    <property type="entry name" value="Ribonuclease H-like superfamily/Ribonuclease H"/>
    <property type="match status" value="1"/>
</dbReference>
<dbReference type="InterPro" id="IPR001584">
    <property type="entry name" value="Integrase_cat-core"/>
</dbReference>
<dbReference type="PANTHER" id="PTHR42648">
    <property type="entry name" value="TRANSPOSASE, PUTATIVE-RELATED"/>
    <property type="match status" value="1"/>
</dbReference>
<comment type="caution">
    <text evidence="5">The sequence shown here is derived from an EMBL/GenBank/DDBJ whole genome shotgun (WGS) entry which is preliminary data.</text>
</comment>
<dbReference type="Proteomes" id="UP001151760">
    <property type="component" value="Unassembled WGS sequence"/>
</dbReference>
<feature type="domain" description="Integrase catalytic" evidence="4">
    <location>
        <begin position="368"/>
        <end position="534"/>
    </location>
</feature>
<keyword evidence="1" id="KW-0645">Protease</keyword>
<dbReference type="InterPro" id="IPR036397">
    <property type="entry name" value="RNaseH_sf"/>
</dbReference>
<dbReference type="InterPro" id="IPR054722">
    <property type="entry name" value="PolX-like_BBD"/>
</dbReference>
<dbReference type="PROSITE" id="PS50994">
    <property type="entry name" value="INTEGRASE"/>
    <property type="match status" value="1"/>
</dbReference>
<evidence type="ECO:0000313" key="5">
    <source>
        <dbReference type="EMBL" id="GJS69557.1"/>
    </source>
</evidence>
<dbReference type="SUPFAM" id="SSF53098">
    <property type="entry name" value="Ribonuclease H-like"/>
    <property type="match status" value="1"/>
</dbReference>
<accession>A0ABQ4XWN7</accession>
<dbReference type="EMBL" id="BQNB010009870">
    <property type="protein sequence ID" value="GJS69557.1"/>
    <property type="molecule type" value="Genomic_DNA"/>
</dbReference>
<evidence type="ECO:0000256" key="1">
    <source>
        <dbReference type="ARBA" id="ARBA00022670"/>
    </source>
</evidence>
<dbReference type="PANTHER" id="PTHR42648:SF18">
    <property type="entry name" value="RETROTRANSPOSON, UNCLASSIFIED-LIKE PROTEIN"/>
    <property type="match status" value="1"/>
</dbReference>
<evidence type="ECO:0000256" key="2">
    <source>
        <dbReference type="SAM" id="Coils"/>
    </source>
</evidence>
<feature type="region of interest" description="Disordered" evidence="3">
    <location>
        <begin position="137"/>
        <end position="162"/>
    </location>
</feature>
<reference evidence="5" key="2">
    <citation type="submission" date="2022-01" db="EMBL/GenBank/DDBJ databases">
        <authorList>
            <person name="Yamashiro T."/>
            <person name="Shiraishi A."/>
            <person name="Satake H."/>
            <person name="Nakayama K."/>
        </authorList>
    </citation>
    <scope>NUCLEOTIDE SEQUENCE</scope>
</reference>
<protein>
    <submittedName>
        <fullName evidence="5">Retrovirus-related pol polyprotein from transposon TNT 1-94</fullName>
    </submittedName>
</protein>
<reference evidence="5" key="1">
    <citation type="journal article" date="2022" name="Int. J. Mol. Sci.">
        <title>Draft Genome of Tanacetum Coccineum: Genomic Comparison of Closely Related Tanacetum-Family Plants.</title>
        <authorList>
            <person name="Yamashiro T."/>
            <person name="Shiraishi A."/>
            <person name="Nakayama K."/>
            <person name="Satake H."/>
        </authorList>
    </citation>
    <scope>NUCLEOTIDE SEQUENCE</scope>
</reference>
<dbReference type="InterPro" id="IPR039537">
    <property type="entry name" value="Retrotran_Ty1/copia-like"/>
</dbReference>
<evidence type="ECO:0000256" key="3">
    <source>
        <dbReference type="SAM" id="MobiDB-lite"/>
    </source>
</evidence>
<organism evidence="5 6">
    <name type="scientific">Tanacetum coccineum</name>
    <dbReference type="NCBI Taxonomy" id="301880"/>
    <lineage>
        <taxon>Eukaryota</taxon>
        <taxon>Viridiplantae</taxon>
        <taxon>Streptophyta</taxon>
        <taxon>Embryophyta</taxon>
        <taxon>Tracheophyta</taxon>
        <taxon>Spermatophyta</taxon>
        <taxon>Magnoliopsida</taxon>
        <taxon>eudicotyledons</taxon>
        <taxon>Gunneridae</taxon>
        <taxon>Pentapetalae</taxon>
        <taxon>asterids</taxon>
        <taxon>campanulids</taxon>
        <taxon>Asterales</taxon>
        <taxon>Asteraceae</taxon>
        <taxon>Asteroideae</taxon>
        <taxon>Anthemideae</taxon>
        <taxon>Anthemidinae</taxon>
        <taxon>Tanacetum</taxon>
    </lineage>
</organism>
<sequence length="632" mass="71124">MHHVNIEILKENQNLRKELKELTEITKTCLNNSNKVNQCIIEPIPTQKKRILGADQLNEDPSSFGQKGLVFVKYSANDTKVSIPGVERPWLSKAEGFILPNHDTGRILPSESQVITNLNCNIKKKKWLVMSLGKQSVGSSNSVRRPKSKDNKSKNSVLKNTKDSSTNVWKTINSICLDSNKCETKPSNVCQTNACITNSMTVNAINDGLNILCISCCLDVFLPSHDKCVARHALTRKSSVKRALFTSPVVAKSKGLGATSVVVKSRFSVAKTTTATNKLVLWIVDSRCSKHMTGNFQLLRNFFEKFMGIVCFGNNHFAAITGYGDYVQGNLTICHVYYVKGLGYNLFSVGQFCDGDLEVAFRSNTCYVRNLEGDDLITDLCGPMRVASINGKKYILVIVDDYSRYTWVYFLRTKDEAPDMIIDFVNQVQRNLKASILTIRTDNGTEFKNEKLRAFYAKLGIVHKTSIARTPQQNGVVERRNRTLVEAARTMLIFSKAPEFLWAEAIATACFTQNRSIVHTRHNKTPYELIRGRKPNADISIFVGYSESSRGFRIYNRHTKKIMEMIHVKFDELTAMASECNNLEPGMNCANFNNSSDDSQFVPSTSDLDNLFGLMYKEYYATRSQEVSDNSL</sequence>
<keyword evidence="1" id="KW-0378">Hydrolase</keyword>
<dbReference type="Pfam" id="PF25597">
    <property type="entry name" value="SH3_retrovirus"/>
    <property type="match status" value="1"/>
</dbReference>
<feature type="coiled-coil region" evidence="2">
    <location>
        <begin position="5"/>
        <end position="32"/>
    </location>
</feature>